<organism evidence="4 5">
    <name type="scientific">Alkalibaculum sporogenes</name>
    <dbReference type="NCBI Taxonomy" id="2655001"/>
    <lineage>
        <taxon>Bacteria</taxon>
        <taxon>Bacillati</taxon>
        <taxon>Bacillota</taxon>
        <taxon>Clostridia</taxon>
        <taxon>Eubacteriales</taxon>
        <taxon>Eubacteriaceae</taxon>
        <taxon>Alkalibaculum</taxon>
    </lineage>
</organism>
<accession>A0A6A7K6D3</accession>
<dbReference type="Pfam" id="PF23750">
    <property type="entry name" value="RsgI_M"/>
    <property type="match status" value="1"/>
</dbReference>
<keyword evidence="2" id="KW-0812">Transmembrane</keyword>
<evidence type="ECO:0000313" key="4">
    <source>
        <dbReference type="EMBL" id="MPW24901.1"/>
    </source>
</evidence>
<feature type="compositionally biased region" description="Polar residues" evidence="1">
    <location>
        <begin position="332"/>
        <end position="349"/>
    </location>
</feature>
<feature type="domain" description="Anti-sigma factor RsgI-like middle" evidence="3">
    <location>
        <begin position="87"/>
        <end position="216"/>
    </location>
</feature>
<evidence type="ECO:0000256" key="2">
    <source>
        <dbReference type="SAM" id="Phobius"/>
    </source>
</evidence>
<feature type="compositionally biased region" description="Polar residues" evidence="1">
    <location>
        <begin position="261"/>
        <end position="280"/>
    </location>
</feature>
<evidence type="ECO:0000259" key="3">
    <source>
        <dbReference type="Pfam" id="PF23750"/>
    </source>
</evidence>
<feature type="compositionally biased region" description="Polar residues" evidence="1">
    <location>
        <begin position="305"/>
        <end position="323"/>
    </location>
</feature>
<gene>
    <name evidence="4" type="ORF">GC105_03735</name>
</gene>
<evidence type="ECO:0000313" key="5">
    <source>
        <dbReference type="Proteomes" id="UP000440004"/>
    </source>
</evidence>
<keyword evidence="5" id="KW-1185">Reference proteome</keyword>
<comment type="caution">
    <text evidence="4">The sequence shown here is derived from an EMBL/GenBank/DDBJ whole genome shotgun (WGS) entry which is preliminary data.</text>
</comment>
<feature type="region of interest" description="Disordered" evidence="1">
    <location>
        <begin position="253"/>
        <end position="367"/>
    </location>
</feature>
<feature type="compositionally biased region" description="Basic and acidic residues" evidence="1">
    <location>
        <begin position="281"/>
        <end position="302"/>
    </location>
</feature>
<dbReference type="Proteomes" id="UP000440004">
    <property type="component" value="Unassembled WGS sequence"/>
</dbReference>
<feature type="transmembrane region" description="Helical" evidence="2">
    <location>
        <begin position="53"/>
        <end position="76"/>
    </location>
</feature>
<proteinExistence type="predicted"/>
<name>A0A6A7K6D3_9FIRM</name>
<keyword evidence="2" id="KW-1133">Transmembrane helix</keyword>
<sequence>MKEYKIEGVVIKVTESEYVLFCDDGTFRNIPLTKDNIPMMGERKTYTASTRNLAFTALSTVAVAILFIAFISYGVFQNHSKTHYIAAIDINPSIEAYLDEDLNVIKLSPLNTDGKQVVDSIDSDGMDFYQVVDLIVSQSILKGYLTTDEKGSIETTLVKVRNDSNLQWEIYLIEVIQTQLQRKSIDADVQVFNETKKFYDQSEGAGVSMNKYRHYQTLRNQGLVQDIEEVKEKSIRELLDMILEGVKRVPVEAEKGKDNSGENVKSNPESRQNQSQSTKGDQSDYKQEPSINKDVELRDTKTRNKSSSSENVTSTNQKSSEAPSNRDESSNDNEANQNAGMVDSQIHSIDNTKQKNETSKESQIPLQ</sequence>
<feature type="compositionally biased region" description="Basic and acidic residues" evidence="1">
    <location>
        <begin position="350"/>
        <end position="360"/>
    </location>
</feature>
<reference evidence="4 5" key="1">
    <citation type="submission" date="2019-10" db="EMBL/GenBank/DDBJ databases">
        <title>Alkalibaculum tamaniensis sp.nov., a new alkaliphilic acetogen, isolated on methoxylated aromatics from a mud volcano.</title>
        <authorList>
            <person name="Khomyakova M.A."/>
            <person name="Merkel A.Y."/>
            <person name="Bonch-Osmolovskaya E.A."/>
            <person name="Slobodkin A.I."/>
        </authorList>
    </citation>
    <scope>NUCLEOTIDE SEQUENCE [LARGE SCALE GENOMIC DNA]</scope>
    <source>
        <strain evidence="4 5">M08DMB</strain>
    </source>
</reference>
<keyword evidence="2" id="KW-0472">Membrane</keyword>
<dbReference type="InterPro" id="IPR055431">
    <property type="entry name" value="RsgI_M"/>
</dbReference>
<protein>
    <recommendedName>
        <fullName evidence="3">Anti-sigma factor RsgI-like middle domain-containing protein</fullName>
    </recommendedName>
</protein>
<evidence type="ECO:0000256" key="1">
    <source>
        <dbReference type="SAM" id="MobiDB-lite"/>
    </source>
</evidence>
<dbReference type="EMBL" id="WHNX01000004">
    <property type="protein sequence ID" value="MPW24901.1"/>
    <property type="molecule type" value="Genomic_DNA"/>
</dbReference>
<dbReference type="AlphaFoldDB" id="A0A6A7K6D3"/>
<dbReference type="RefSeq" id="WP_152801851.1">
    <property type="nucleotide sequence ID" value="NZ_WHNX01000004.1"/>
</dbReference>